<dbReference type="GO" id="GO:0045174">
    <property type="term" value="F:glutathione dehydrogenase (ascorbate) activity"/>
    <property type="evidence" value="ECO:0007669"/>
    <property type="project" value="InterPro"/>
</dbReference>
<comment type="caution">
    <text evidence="7">The sequence shown here is derived from an EMBL/GenBank/DDBJ whole genome shotgun (WGS) entry which is preliminary data.</text>
</comment>
<dbReference type="Proteomes" id="UP000823388">
    <property type="component" value="Chromosome 1N"/>
</dbReference>
<evidence type="ECO:0000259" key="6">
    <source>
        <dbReference type="Pfam" id="PF13409"/>
    </source>
</evidence>
<dbReference type="InterPro" id="IPR036249">
    <property type="entry name" value="Thioredoxin-like_sf"/>
</dbReference>
<keyword evidence="8" id="KW-1185">Reference proteome</keyword>
<dbReference type="Pfam" id="PF13409">
    <property type="entry name" value="GST_N_2"/>
    <property type="match status" value="1"/>
</dbReference>
<evidence type="ECO:0000256" key="4">
    <source>
        <dbReference type="ARBA" id="ARBA00047960"/>
    </source>
</evidence>
<dbReference type="InterPro" id="IPR044627">
    <property type="entry name" value="DHAR1/2/3/4"/>
</dbReference>
<proteinExistence type="inferred from homology"/>
<evidence type="ECO:0000313" key="7">
    <source>
        <dbReference type="EMBL" id="KAG2651484.1"/>
    </source>
</evidence>
<comment type="catalytic activity">
    <reaction evidence="4">
        <text>RX + glutathione = an S-substituted glutathione + a halide anion + H(+)</text>
        <dbReference type="Rhea" id="RHEA:16437"/>
        <dbReference type="ChEBI" id="CHEBI:15378"/>
        <dbReference type="ChEBI" id="CHEBI:16042"/>
        <dbReference type="ChEBI" id="CHEBI:17792"/>
        <dbReference type="ChEBI" id="CHEBI:57925"/>
        <dbReference type="ChEBI" id="CHEBI:90779"/>
        <dbReference type="EC" id="2.5.1.18"/>
    </reaction>
</comment>
<accession>A0A8T0X2D1</accession>
<protein>
    <recommendedName>
        <fullName evidence="1">glutathione transferase</fullName>
        <ecNumber evidence="1">2.5.1.18</ecNumber>
    </recommendedName>
</protein>
<dbReference type="EC" id="2.5.1.18" evidence="1"/>
<comment type="similarity">
    <text evidence="3">Belongs to the GST superfamily. DHAR family.</text>
</comment>
<gene>
    <name evidence="7" type="ORF">PVAP13_1NG298400</name>
</gene>
<name>A0A8T0X2D1_PANVG</name>
<dbReference type="SUPFAM" id="SSF52833">
    <property type="entry name" value="Thioredoxin-like"/>
    <property type="match status" value="1"/>
</dbReference>
<sequence length="95" mass="9988">MVGGRCRGDAGAGRGVQAHRQLAVAMTVEVCVKAAIRAPDTLDDCPFSQRVLPTLEEKKVPYDMKLVDLSNKLGEPAAAKTSKHRPGAGTRATGS</sequence>
<dbReference type="PANTHER" id="PTHR44420:SF2">
    <property type="entry name" value="GLUTATHIONE S-TRANSFERASE DHAR2-RELATED"/>
    <property type="match status" value="1"/>
</dbReference>
<evidence type="ECO:0000256" key="2">
    <source>
        <dbReference type="ARBA" id="ARBA00022679"/>
    </source>
</evidence>
<evidence type="ECO:0000256" key="5">
    <source>
        <dbReference type="SAM" id="MobiDB-lite"/>
    </source>
</evidence>
<dbReference type="CDD" id="cd00570">
    <property type="entry name" value="GST_N_family"/>
    <property type="match status" value="1"/>
</dbReference>
<dbReference type="Gene3D" id="3.40.30.10">
    <property type="entry name" value="Glutaredoxin"/>
    <property type="match status" value="1"/>
</dbReference>
<keyword evidence="2" id="KW-0808">Transferase</keyword>
<reference evidence="7 8" key="1">
    <citation type="submission" date="2020-05" db="EMBL/GenBank/DDBJ databases">
        <title>WGS assembly of Panicum virgatum.</title>
        <authorList>
            <person name="Lovell J.T."/>
            <person name="Jenkins J."/>
            <person name="Shu S."/>
            <person name="Juenger T.E."/>
            <person name="Schmutz J."/>
        </authorList>
    </citation>
    <scope>NUCLEOTIDE SEQUENCE [LARGE SCALE GENOMIC DNA]</scope>
    <source>
        <strain evidence="8">cv. AP13</strain>
    </source>
</reference>
<feature type="domain" description="GST N-terminal" evidence="6">
    <location>
        <begin position="45"/>
        <end position="75"/>
    </location>
</feature>
<evidence type="ECO:0000313" key="8">
    <source>
        <dbReference type="Proteomes" id="UP000823388"/>
    </source>
</evidence>
<dbReference type="GO" id="GO:0004364">
    <property type="term" value="F:glutathione transferase activity"/>
    <property type="evidence" value="ECO:0007669"/>
    <property type="project" value="UniProtKB-EC"/>
</dbReference>
<evidence type="ECO:0000256" key="1">
    <source>
        <dbReference type="ARBA" id="ARBA00012452"/>
    </source>
</evidence>
<dbReference type="PANTHER" id="PTHR44420">
    <property type="entry name" value="GLUTATHIONE S-TRANSFERASE DHAR2-RELATED"/>
    <property type="match status" value="1"/>
</dbReference>
<dbReference type="AlphaFoldDB" id="A0A8T0X2D1"/>
<dbReference type="EMBL" id="CM029038">
    <property type="protein sequence ID" value="KAG2651484.1"/>
    <property type="molecule type" value="Genomic_DNA"/>
</dbReference>
<organism evidence="7 8">
    <name type="scientific">Panicum virgatum</name>
    <name type="common">Blackwell switchgrass</name>
    <dbReference type="NCBI Taxonomy" id="38727"/>
    <lineage>
        <taxon>Eukaryota</taxon>
        <taxon>Viridiplantae</taxon>
        <taxon>Streptophyta</taxon>
        <taxon>Embryophyta</taxon>
        <taxon>Tracheophyta</taxon>
        <taxon>Spermatophyta</taxon>
        <taxon>Magnoliopsida</taxon>
        <taxon>Liliopsida</taxon>
        <taxon>Poales</taxon>
        <taxon>Poaceae</taxon>
        <taxon>PACMAD clade</taxon>
        <taxon>Panicoideae</taxon>
        <taxon>Panicodae</taxon>
        <taxon>Paniceae</taxon>
        <taxon>Panicinae</taxon>
        <taxon>Panicum</taxon>
        <taxon>Panicum sect. Hiantes</taxon>
    </lineage>
</organism>
<dbReference type="GO" id="GO:0033355">
    <property type="term" value="P:ascorbate glutathione cycle"/>
    <property type="evidence" value="ECO:0007669"/>
    <property type="project" value="InterPro"/>
</dbReference>
<feature type="region of interest" description="Disordered" evidence="5">
    <location>
        <begin position="74"/>
        <end position="95"/>
    </location>
</feature>
<dbReference type="InterPro" id="IPR004045">
    <property type="entry name" value="Glutathione_S-Trfase_N"/>
</dbReference>
<evidence type="ECO:0000256" key="3">
    <source>
        <dbReference type="ARBA" id="ARBA00024194"/>
    </source>
</evidence>